<dbReference type="AlphaFoldDB" id="A0A1X7PDS8"/>
<dbReference type="SUPFAM" id="SSF51679">
    <property type="entry name" value="Bacterial luciferase-like"/>
    <property type="match status" value="1"/>
</dbReference>
<dbReference type="PANTHER" id="PTHR30011:SF16">
    <property type="entry name" value="C2H2 FINGER DOMAIN TRANSCRIPTION FACTOR (EUROFUNG)-RELATED"/>
    <property type="match status" value="1"/>
</dbReference>
<keyword evidence="7" id="KW-1185">Reference proteome</keyword>
<evidence type="ECO:0000259" key="5">
    <source>
        <dbReference type="Pfam" id="PF00296"/>
    </source>
</evidence>
<keyword evidence="2" id="KW-0288">FMN</keyword>
<evidence type="ECO:0000256" key="2">
    <source>
        <dbReference type="ARBA" id="ARBA00022643"/>
    </source>
</evidence>
<dbReference type="RefSeq" id="WP_085477713.1">
    <property type="nucleotide sequence ID" value="NZ_FXBM01000003.1"/>
</dbReference>
<evidence type="ECO:0000313" key="7">
    <source>
        <dbReference type="Proteomes" id="UP000193711"/>
    </source>
</evidence>
<dbReference type="InterPro" id="IPR011251">
    <property type="entry name" value="Luciferase-like_dom"/>
</dbReference>
<keyword evidence="3" id="KW-0560">Oxidoreductase</keyword>
<accession>A0A1X7PDS8</accession>
<keyword evidence="4 6" id="KW-0503">Monooxygenase</keyword>
<evidence type="ECO:0000313" key="6">
    <source>
        <dbReference type="EMBL" id="SMH49499.1"/>
    </source>
</evidence>
<dbReference type="OrthoDB" id="3265338at2"/>
<reference evidence="7" key="1">
    <citation type="submission" date="2017-04" db="EMBL/GenBank/DDBJ databases">
        <authorList>
            <person name="Varghese N."/>
            <person name="Submissions S."/>
        </authorList>
    </citation>
    <scope>NUCLEOTIDE SEQUENCE [LARGE SCALE GENOMIC DNA]</scope>
    <source>
        <strain evidence="7">VKM Ac-2121</strain>
    </source>
</reference>
<evidence type="ECO:0000256" key="3">
    <source>
        <dbReference type="ARBA" id="ARBA00023002"/>
    </source>
</evidence>
<dbReference type="InterPro" id="IPR051260">
    <property type="entry name" value="Diverse_substr_monoxygenases"/>
</dbReference>
<dbReference type="Proteomes" id="UP000193711">
    <property type="component" value="Unassembled WGS sequence"/>
</dbReference>
<sequence length="309" mass="32188">MIVTAVLALDHGTTLDETVAAVTALERAGVAAVTVLDAADSSGVTPFESTTLAAHLAMTTSTIGIVAANSALYGFPYHAARRLATLDHLAAGRSGWMLRTATGVDEESAYDWRSTLGPAEELHRATEYAEIALELWASWEDGSQWPDVVTGDFKDDARIHPIDYRSTSFRVAGPLDVPPSPARRPVLFGGVRTEHEAVALRPVVDVAIVVARDRSQAERLVSSARGASRILLAIATEEGGEGLVVGAAEPIAILVDELGVDGVALRGSVSGAAAIADLAAQLGATRDEGPTLAEALGITERMSYGGRAA</sequence>
<dbReference type="Pfam" id="PF00296">
    <property type="entry name" value="Bac_luciferase"/>
    <property type="match status" value="1"/>
</dbReference>
<name>A0A1X7PDS8_9MICO</name>
<gene>
    <name evidence="6" type="ORF">SAMN06295885_3336</name>
</gene>
<keyword evidence="1" id="KW-0285">Flavoprotein</keyword>
<feature type="domain" description="Luciferase-like" evidence="5">
    <location>
        <begin position="10"/>
        <end position="225"/>
    </location>
</feature>
<protein>
    <submittedName>
        <fullName evidence="6">Luciferase-like monooxygenase</fullName>
    </submittedName>
</protein>
<organism evidence="6 7">
    <name type="scientific">Rathayibacter oskolensis</name>
    <dbReference type="NCBI Taxonomy" id="1891671"/>
    <lineage>
        <taxon>Bacteria</taxon>
        <taxon>Bacillati</taxon>
        <taxon>Actinomycetota</taxon>
        <taxon>Actinomycetes</taxon>
        <taxon>Micrococcales</taxon>
        <taxon>Microbacteriaceae</taxon>
        <taxon>Rathayibacter</taxon>
    </lineage>
</organism>
<evidence type="ECO:0000256" key="4">
    <source>
        <dbReference type="ARBA" id="ARBA00023033"/>
    </source>
</evidence>
<dbReference type="InterPro" id="IPR036661">
    <property type="entry name" value="Luciferase-like_sf"/>
</dbReference>
<dbReference type="PANTHER" id="PTHR30011">
    <property type="entry name" value="ALKANESULFONATE MONOOXYGENASE-RELATED"/>
    <property type="match status" value="1"/>
</dbReference>
<dbReference type="GO" id="GO:0004497">
    <property type="term" value="F:monooxygenase activity"/>
    <property type="evidence" value="ECO:0007669"/>
    <property type="project" value="UniProtKB-KW"/>
</dbReference>
<dbReference type="EMBL" id="FXBM01000003">
    <property type="protein sequence ID" value="SMH49499.1"/>
    <property type="molecule type" value="Genomic_DNA"/>
</dbReference>
<proteinExistence type="predicted"/>
<dbReference type="GO" id="GO:0016705">
    <property type="term" value="F:oxidoreductase activity, acting on paired donors, with incorporation or reduction of molecular oxygen"/>
    <property type="evidence" value="ECO:0007669"/>
    <property type="project" value="InterPro"/>
</dbReference>
<dbReference type="STRING" id="1891671.SAMN06295885_3336"/>
<evidence type="ECO:0000256" key="1">
    <source>
        <dbReference type="ARBA" id="ARBA00022630"/>
    </source>
</evidence>
<dbReference type="Gene3D" id="3.20.20.30">
    <property type="entry name" value="Luciferase-like domain"/>
    <property type="match status" value="1"/>
</dbReference>